<organism evidence="2 3">
    <name type="scientific">Cohnella soli</name>
    <dbReference type="NCBI Taxonomy" id="425005"/>
    <lineage>
        <taxon>Bacteria</taxon>
        <taxon>Bacillati</taxon>
        <taxon>Bacillota</taxon>
        <taxon>Bacilli</taxon>
        <taxon>Bacillales</taxon>
        <taxon>Paenibacillaceae</taxon>
        <taxon>Cohnella</taxon>
    </lineage>
</organism>
<keyword evidence="1" id="KW-1133">Transmembrane helix</keyword>
<name>A0ABW0HWU3_9BACL</name>
<gene>
    <name evidence="2" type="ORF">ACFPOF_20010</name>
</gene>
<feature type="transmembrane region" description="Helical" evidence="1">
    <location>
        <begin position="335"/>
        <end position="358"/>
    </location>
</feature>
<dbReference type="EMBL" id="JBHSMI010000028">
    <property type="protein sequence ID" value="MFC5405034.1"/>
    <property type="molecule type" value="Genomic_DNA"/>
</dbReference>
<sequence length="438" mass="49092">MSAAVINPRFLLASVFVSSTGVWLLYKPMFSFVKYYSLHAFTHYLLFYSIILISCFVVEKMGESVAGDAWKRRFDRVNSSGSLRKEALTLAGIAFAAQWLWILRMVAAKGTGTLVRMVFIDGDILKFKEQIVNATGIPGVTTLTQLSLIASGLYAIHVFGLRNKSELWIWALVLFPGILRGMLFSERIAMLEVLLPIIVFAIYFNKLKVTLFKASAAVMGVILFFSAAEGLRSYRYYSETGVANEGVYGYGIGRFLDYIGSSVNHSMAMVDLSDRAFGFPTLLLNGWINFAYAFIPESTIRTFLHMNESLQAYLNVKNSVYSAPDYTNMGFFGEVFASAGYLYAFYAVLYGCFIGLAYRGIKRYEVGWMAVYPIVVFSLLESYRVPYLFDNRVFYPLLYVALRYAYFSFLVRKGRAAGGSVNVDASASALKEAAVHIQ</sequence>
<accession>A0ABW0HWU3</accession>
<keyword evidence="1" id="KW-0472">Membrane</keyword>
<keyword evidence="1" id="KW-0812">Transmembrane</keyword>
<dbReference type="Proteomes" id="UP001596113">
    <property type="component" value="Unassembled WGS sequence"/>
</dbReference>
<comment type="caution">
    <text evidence="2">The sequence shown here is derived from an EMBL/GenBank/DDBJ whole genome shotgun (WGS) entry which is preliminary data.</text>
</comment>
<feature type="transmembrane region" description="Helical" evidence="1">
    <location>
        <begin position="276"/>
        <end position="295"/>
    </location>
</feature>
<feature type="transmembrane region" description="Helical" evidence="1">
    <location>
        <begin position="9"/>
        <end position="26"/>
    </location>
</feature>
<protein>
    <recommendedName>
        <fullName evidence="4">Oligosaccharide repeat unit polymerase</fullName>
    </recommendedName>
</protein>
<evidence type="ECO:0008006" key="4">
    <source>
        <dbReference type="Google" id="ProtNLM"/>
    </source>
</evidence>
<feature type="transmembrane region" description="Helical" evidence="1">
    <location>
        <begin position="188"/>
        <end position="204"/>
    </location>
</feature>
<proteinExistence type="predicted"/>
<evidence type="ECO:0000313" key="3">
    <source>
        <dbReference type="Proteomes" id="UP001596113"/>
    </source>
</evidence>
<feature type="transmembrane region" description="Helical" evidence="1">
    <location>
        <begin position="167"/>
        <end position="183"/>
    </location>
</feature>
<evidence type="ECO:0000313" key="2">
    <source>
        <dbReference type="EMBL" id="MFC5405034.1"/>
    </source>
</evidence>
<keyword evidence="3" id="KW-1185">Reference proteome</keyword>
<feature type="transmembrane region" description="Helical" evidence="1">
    <location>
        <begin position="87"/>
        <end position="107"/>
    </location>
</feature>
<feature type="transmembrane region" description="Helical" evidence="1">
    <location>
        <begin position="46"/>
        <end position="66"/>
    </location>
</feature>
<feature type="transmembrane region" description="Helical" evidence="1">
    <location>
        <begin position="393"/>
        <end position="411"/>
    </location>
</feature>
<evidence type="ECO:0000256" key="1">
    <source>
        <dbReference type="SAM" id="Phobius"/>
    </source>
</evidence>
<feature type="transmembrane region" description="Helical" evidence="1">
    <location>
        <begin position="370"/>
        <end position="387"/>
    </location>
</feature>
<dbReference type="RefSeq" id="WP_378135861.1">
    <property type="nucleotide sequence ID" value="NZ_JBHSMI010000028.1"/>
</dbReference>
<reference evidence="3" key="1">
    <citation type="journal article" date="2019" name="Int. J. Syst. Evol. Microbiol.">
        <title>The Global Catalogue of Microorganisms (GCM) 10K type strain sequencing project: providing services to taxonomists for standard genome sequencing and annotation.</title>
        <authorList>
            <consortium name="The Broad Institute Genomics Platform"/>
            <consortium name="The Broad Institute Genome Sequencing Center for Infectious Disease"/>
            <person name="Wu L."/>
            <person name="Ma J."/>
        </authorList>
    </citation>
    <scope>NUCLEOTIDE SEQUENCE [LARGE SCALE GENOMIC DNA]</scope>
    <source>
        <strain evidence="3">CGMCC 1.18575</strain>
    </source>
</reference>